<evidence type="ECO:0000313" key="2">
    <source>
        <dbReference type="EMBL" id="KAH3857667.1"/>
    </source>
</evidence>
<dbReference type="Proteomes" id="UP000828390">
    <property type="component" value="Unassembled WGS sequence"/>
</dbReference>
<evidence type="ECO:0000313" key="3">
    <source>
        <dbReference type="Proteomes" id="UP000828390"/>
    </source>
</evidence>
<evidence type="ECO:0000256" key="1">
    <source>
        <dbReference type="SAM" id="MobiDB-lite"/>
    </source>
</evidence>
<reference evidence="2" key="1">
    <citation type="journal article" date="2019" name="bioRxiv">
        <title>The Genome of the Zebra Mussel, Dreissena polymorpha: A Resource for Invasive Species Research.</title>
        <authorList>
            <person name="McCartney M.A."/>
            <person name="Auch B."/>
            <person name="Kono T."/>
            <person name="Mallez S."/>
            <person name="Zhang Y."/>
            <person name="Obille A."/>
            <person name="Becker A."/>
            <person name="Abrahante J.E."/>
            <person name="Garbe J."/>
            <person name="Badalamenti J.P."/>
            <person name="Herman A."/>
            <person name="Mangelson H."/>
            <person name="Liachko I."/>
            <person name="Sullivan S."/>
            <person name="Sone E.D."/>
            <person name="Koren S."/>
            <person name="Silverstein K.A.T."/>
            <person name="Beckman K.B."/>
            <person name="Gohl D.M."/>
        </authorList>
    </citation>
    <scope>NUCLEOTIDE SEQUENCE</scope>
    <source>
        <strain evidence="2">Duluth1</strain>
        <tissue evidence="2">Whole animal</tissue>
    </source>
</reference>
<organism evidence="2 3">
    <name type="scientific">Dreissena polymorpha</name>
    <name type="common">Zebra mussel</name>
    <name type="synonym">Mytilus polymorpha</name>
    <dbReference type="NCBI Taxonomy" id="45954"/>
    <lineage>
        <taxon>Eukaryota</taxon>
        <taxon>Metazoa</taxon>
        <taxon>Spiralia</taxon>
        <taxon>Lophotrochozoa</taxon>
        <taxon>Mollusca</taxon>
        <taxon>Bivalvia</taxon>
        <taxon>Autobranchia</taxon>
        <taxon>Heteroconchia</taxon>
        <taxon>Euheterodonta</taxon>
        <taxon>Imparidentia</taxon>
        <taxon>Neoheterodontei</taxon>
        <taxon>Myida</taxon>
        <taxon>Dreissenoidea</taxon>
        <taxon>Dreissenidae</taxon>
        <taxon>Dreissena</taxon>
    </lineage>
</organism>
<accession>A0A9D4LHX8</accession>
<feature type="region of interest" description="Disordered" evidence="1">
    <location>
        <begin position="1"/>
        <end position="30"/>
    </location>
</feature>
<protein>
    <submittedName>
        <fullName evidence="2">Uncharacterized protein</fullName>
    </submittedName>
</protein>
<reference evidence="2" key="2">
    <citation type="submission" date="2020-11" db="EMBL/GenBank/DDBJ databases">
        <authorList>
            <person name="McCartney M.A."/>
            <person name="Auch B."/>
            <person name="Kono T."/>
            <person name="Mallez S."/>
            <person name="Becker A."/>
            <person name="Gohl D.M."/>
            <person name="Silverstein K.A.T."/>
            <person name="Koren S."/>
            <person name="Bechman K.B."/>
            <person name="Herman A."/>
            <person name="Abrahante J.E."/>
            <person name="Garbe J."/>
        </authorList>
    </citation>
    <scope>NUCLEOTIDE SEQUENCE</scope>
    <source>
        <strain evidence="2">Duluth1</strain>
        <tissue evidence="2">Whole animal</tissue>
    </source>
</reference>
<dbReference type="AlphaFoldDB" id="A0A9D4LHX8"/>
<comment type="caution">
    <text evidence="2">The sequence shown here is derived from an EMBL/GenBank/DDBJ whole genome shotgun (WGS) entry which is preliminary data.</text>
</comment>
<sequence length="54" mass="5938">MFLPPNPIDMETNTERGITGSLPPGRKGSTYPRTLAPVAITPVVEYFTNLTPFM</sequence>
<keyword evidence="3" id="KW-1185">Reference proteome</keyword>
<gene>
    <name evidence="2" type="ORF">DPMN_100278</name>
</gene>
<name>A0A9D4LHX8_DREPO</name>
<dbReference type="EMBL" id="JAIWYP010000003">
    <property type="protein sequence ID" value="KAH3857667.1"/>
    <property type="molecule type" value="Genomic_DNA"/>
</dbReference>
<proteinExistence type="predicted"/>